<evidence type="ECO:0000256" key="1">
    <source>
        <dbReference type="SAM" id="MobiDB-lite"/>
    </source>
</evidence>
<proteinExistence type="predicted"/>
<gene>
    <name evidence="2" type="ORF">SAC06_09810</name>
</gene>
<evidence type="ECO:0000313" key="2">
    <source>
        <dbReference type="EMBL" id="XBW07920.1"/>
    </source>
</evidence>
<dbReference type="KEGG" id="sapp:SAC06_09810"/>
<accession>A0AAU7V766</accession>
<name>A0AAU7V766_9ACTO</name>
<reference evidence="2" key="1">
    <citation type="submission" date="2023-11" db="EMBL/GenBank/DDBJ databases">
        <title>Scrofimicrobium hongkongense sp. nov., isolated from a patient with peritonitis.</title>
        <authorList>
            <person name="Lao H.Y."/>
            <person name="Wong A.Y.P."/>
            <person name="Ng T.L."/>
            <person name="Wong R.Y.L."/>
            <person name="Yau M.C.Y."/>
            <person name="Lam J.Y.W."/>
            <person name="Siu G.K.H."/>
        </authorList>
    </citation>
    <scope>NUCLEOTIDE SEQUENCE</scope>
    <source>
        <strain evidence="2">R131</strain>
    </source>
</reference>
<dbReference type="EMBL" id="CP138335">
    <property type="protein sequence ID" value="XBW07920.1"/>
    <property type="molecule type" value="Genomic_DNA"/>
</dbReference>
<dbReference type="AlphaFoldDB" id="A0AAU7V766"/>
<feature type="compositionally biased region" description="Polar residues" evidence="1">
    <location>
        <begin position="1"/>
        <end position="19"/>
    </location>
</feature>
<protein>
    <submittedName>
        <fullName evidence="2">Uncharacterized protein</fullName>
    </submittedName>
</protein>
<dbReference type="RefSeq" id="WP_350258120.1">
    <property type="nucleotide sequence ID" value="NZ_CP138335.1"/>
</dbReference>
<sequence>MTDSTAPENAKQAETSAIQAPNGATPDPQQFEAITSQDELDRIITSRLSRERAKHQRPHSHS</sequence>
<organism evidence="2">
    <name type="scientific">Scrofimicrobium appendicitidis</name>
    <dbReference type="NCBI Taxonomy" id="3079930"/>
    <lineage>
        <taxon>Bacteria</taxon>
        <taxon>Bacillati</taxon>
        <taxon>Actinomycetota</taxon>
        <taxon>Actinomycetes</taxon>
        <taxon>Actinomycetales</taxon>
        <taxon>Actinomycetaceae</taxon>
        <taxon>Scrofimicrobium</taxon>
    </lineage>
</organism>
<feature type="region of interest" description="Disordered" evidence="1">
    <location>
        <begin position="1"/>
        <end position="29"/>
    </location>
</feature>